<dbReference type="Proteomes" id="UP000001505">
    <property type="component" value="Plasmid pWc"/>
</dbReference>
<dbReference type="InterPro" id="IPR050678">
    <property type="entry name" value="DNA_Partitioning_ATPase"/>
</dbReference>
<dbReference type="eggNOG" id="COG1192">
    <property type="taxonomic scope" value="Bacteria"/>
</dbReference>
<accession>D6YX24</accession>
<keyword evidence="3" id="KW-1185">Reference proteome</keyword>
<name>D6YX24_WADCW</name>
<dbReference type="RefSeq" id="WP_013183021.1">
    <property type="nucleotide sequence ID" value="NC_014226.1"/>
</dbReference>
<dbReference type="Gene3D" id="3.40.50.300">
    <property type="entry name" value="P-loop containing nucleotide triphosphate hydrolases"/>
    <property type="match status" value="1"/>
</dbReference>
<dbReference type="EMBL" id="CP001929">
    <property type="protein sequence ID" value="ADI39330.1"/>
    <property type="molecule type" value="Genomic_DNA"/>
</dbReference>
<dbReference type="PIRSF" id="PIRSF009320">
    <property type="entry name" value="Nuc_binding_HP_1000"/>
    <property type="match status" value="1"/>
</dbReference>
<dbReference type="PANTHER" id="PTHR13696">
    <property type="entry name" value="P-LOOP CONTAINING NUCLEOSIDE TRIPHOSPHATE HYDROLASE"/>
    <property type="match status" value="1"/>
</dbReference>
<keyword evidence="2" id="KW-0614">Plasmid</keyword>
<sequence length="218" mass="23571">MKTIISCLNLKGGCGKSSTIVNLGGVFSENKKKPLLIDLDEQQSSTHWARQGGDKFPFPVIPLSIETAGKVKSEIERLANEHKADTILIDTPPQLEDDALITALLSDIVLIPVSPSPLDLWAAQQAVNTIKDAREERGGKLPKAILIPSRVMNRTTLAKDIKGSLKAFGEPISPAISLRVAIAEAAIAGLPIGHYAPNSPGHKEFTNLWKFVNSQIRK</sequence>
<dbReference type="OrthoDB" id="9794577at2"/>
<dbReference type="AlphaFoldDB" id="D6YX24"/>
<evidence type="ECO:0000313" key="3">
    <source>
        <dbReference type="Proteomes" id="UP000001505"/>
    </source>
</evidence>
<dbReference type="InterPro" id="IPR027417">
    <property type="entry name" value="P-loop_NTPase"/>
</dbReference>
<feature type="domain" description="CobQ/CobB/MinD/ParA nucleotide binding" evidence="1">
    <location>
        <begin position="6"/>
        <end position="192"/>
    </location>
</feature>
<gene>
    <name evidence="2" type="ordered locus">wcw_p0019</name>
</gene>
<dbReference type="Pfam" id="PF01656">
    <property type="entry name" value="CbiA"/>
    <property type="match status" value="1"/>
</dbReference>
<dbReference type="KEGG" id="wch:wcw_p0019"/>
<reference evidence="2 3" key="1">
    <citation type="journal article" date="2010" name="PLoS ONE">
        <title>The Waddlia genome: a window into chlamydial biology.</title>
        <authorList>
            <person name="Bertelli C."/>
            <person name="Collyn F."/>
            <person name="Croxatto A."/>
            <person name="Ruckert C."/>
            <person name="Polkinghorne A."/>
            <person name="Kebbi-Beghdadi C."/>
            <person name="Goesmann A."/>
            <person name="Vaughan L."/>
            <person name="Greub G."/>
        </authorList>
    </citation>
    <scope>NUCLEOTIDE SEQUENCE [LARGE SCALE GENOMIC DNA]</scope>
    <source>
        <strain evidence="3">ATCC VR-1470 / WSU 86-1044</strain>
        <plasmid evidence="3">Plasmid pWc</plasmid>
    </source>
</reference>
<dbReference type="CDD" id="cd02042">
    <property type="entry name" value="ParAB_family"/>
    <property type="match status" value="1"/>
</dbReference>
<proteinExistence type="predicted"/>
<dbReference type="InterPro" id="IPR002586">
    <property type="entry name" value="CobQ/CobB/MinD/ParA_Nub-bd_dom"/>
</dbReference>
<protein>
    <recommendedName>
        <fullName evidence="1">CobQ/CobB/MinD/ParA nucleotide binding domain-containing protein</fullName>
    </recommendedName>
</protein>
<dbReference type="HOGENOM" id="CLU_037612_5_3_0"/>
<organism evidence="2 3">
    <name type="scientific">Waddlia chondrophila (strain ATCC VR-1470 / WSU 86-1044)</name>
    <dbReference type="NCBI Taxonomy" id="716544"/>
    <lineage>
        <taxon>Bacteria</taxon>
        <taxon>Pseudomonadati</taxon>
        <taxon>Chlamydiota</taxon>
        <taxon>Chlamydiia</taxon>
        <taxon>Parachlamydiales</taxon>
        <taxon>Waddliaceae</taxon>
        <taxon>Waddlia</taxon>
    </lineage>
</organism>
<dbReference type="SUPFAM" id="SSF52540">
    <property type="entry name" value="P-loop containing nucleoside triphosphate hydrolases"/>
    <property type="match status" value="1"/>
</dbReference>
<geneLocation type="plasmid" evidence="2 3">
    <name>pWc</name>
</geneLocation>
<dbReference type="PANTHER" id="PTHR13696:SF96">
    <property type="entry name" value="COBQ_COBB_MIND_PARA NUCLEOTIDE BINDING DOMAIN-CONTAINING PROTEIN"/>
    <property type="match status" value="1"/>
</dbReference>
<evidence type="ECO:0000259" key="1">
    <source>
        <dbReference type="Pfam" id="PF01656"/>
    </source>
</evidence>
<evidence type="ECO:0000313" key="2">
    <source>
        <dbReference type="EMBL" id="ADI39330.1"/>
    </source>
</evidence>